<feature type="region of interest" description="Disordered" evidence="9">
    <location>
        <begin position="551"/>
        <end position="595"/>
    </location>
</feature>
<dbReference type="GO" id="GO:0003724">
    <property type="term" value="F:RNA helicase activity"/>
    <property type="evidence" value="ECO:0007669"/>
    <property type="project" value="UniProtKB-EC"/>
</dbReference>
<evidence type="ECO:0000256" key="5">
    <source>
        <dbReference type="ARBA" id="ARBA00022840"/>
    </source>
</evidence>
<evidence type="ECO:0000259" key="10">
    <source>
        <dbReference type="PROSITE" id="PS51192"/>
    </source>
</evidence>
<feature type="compositionally biased region" description="Low complexity" evidence="9">
    <location>
        <begin position="574"/>
        <end position="595"/>
    </location>
</feature>
<dbReference type="AlphaFoldDB" id="A0A4U0TW10"/>
<evidence type="ECO:0000256" key="7">
    <source>
        <dbReference type="PROSITE-ProRule" id="PRU00552"/>
    </source>
</evidence>
<dbReference type="Pfam" id="PF00271">
    <property type="entry name" value="Helicase_C"/>
    <property type="match status" value="1"/>
</dbReference>
<name>A0A4U0TW10_9PEZI</name>
<dbReference type="InterPro" id="IPR000629">
    <property type="entry name" value="RNA-helicase_DEAD-box_CS"/>
</dbReference>
<dbReference type="InterPro" id="IPR027417">
    <property type="entry name" value="P-loop_NTPase"/>
</dbReference>
<feature type="domain" description="Helicase C-terminal" evidence="11">
    <location>
        <begin position="379"/>
        <end position="552"/>
    </location>
</feature>
<evidence type="ECO:0000256" key="4">
    <source>
        <dbReference type="ARBA" id="ARBA00022806"/>
    </source>
</evidence>
<comment type="catalytic activity">
    <reaction evidence="6">
        <text>ATP + H2O = ADP + phosphate + H(+)</text>
        <dbReference type="Rhea" id="RHEA:13065"/>
        <dbReference type="ChEBI" id="CHEBI:15377"/>
        <dbReference type="ChEBI" id="CHEBI:15378"/>
        <dbReference type="ChEBI" id="CHEBI:30616"/>
        <dbReference type="ChEBI" id="CHEBI:43474"/>
        <dbReference type="ChEBI" id="CHEBI:456216"/>
        <dbReference type="EC" id="3.6.4.13"/>
    </reaction>
</comment>
<keyword evidence="3 8" id="KW-0378">Hydrolase</keyword>
<dbReference type="PROSITE" id="PS51195">
    <property type="entry name" value="Q_MOTIF"/>
    <property type="match status" value="1"/>
</dbReference>
<evidence type="ECO:0000256" key="2">
    <source>
        <dbReference type="ARBA" id="ARBA00022741"/>
    </source>
</evidence>
<dbReference type="InterPro" id="IPR014001">
    <property type="entry name" value="Helicase_ATP-bd"/>
</dbReference>
<evidence type="ECO:0000256" key="6">
    <source>
        <dbReference type="ARBA" id="ARBA00047984"/>
    </source>
</evidence>
<dbReference type="PANTHER" id="PTHR47958">
    <property type="entry name" value="ATP-DEPENDENT RNA HELICASE DBP3"/>
    <property type="match status" value="1"/>
</dbReference>
<dbReference type="InterPro" id="IPR014014">
    <property type="entry name" value="RNA_helicase_DEAD_Q_motif"/>
</dbReference>
<feature type="compositionally biased region" description="Low complexity" evidence="9">
    <location>
        <begin position="1"/>
        <end position="27"/>
    </location>
</feature>
<dbReference type="OrthoDB" id="196131at2759"/>
<reference evidence="13 14" key="1">
    <citation type="submission" date="2017-03" db="EMBL/GenBank/DDBJ databases">
        <title>Genomes of endolithic fungi from Antarctica.</title>
        <authorList>
            <person name="Coleine C."/>
            <person name="Masonjones S."/>
            <person name="Stajich J.E."/>
        </authorList>
    </citation>
    <scope>NUCLEOTIDE SEQUENCE [LARGE SCALE GENOMIC DNA]</scope>
    <source>
        <strain evidence="13 14">CCFEE 6315</strain>
    </source>
</reference>
<dbReference type="SUPFAM" id="SSF52540">
    <property type="entry name" value="P-loop containing nucleoside triphosphate hydrolases"/>
    <property type="match status" value="1"/>
</dbReference>
<evidence type="ECO:0000256" key="9">
    <source>
        <dbReference type="SAM" id="MobiDB-lite"/>
    </source>
</evidence>
<comment type="caution">
    <text evidence="13">The sequence shown here is derived from an EMBL/GenBank/DDBJ whole genome shotgun (WGS) entry which is preliminary data.</text>
</comment>
<dbReference type="CDD" id="cd18787">
    <property type="entry name" value="SF2_C_DEAD"/>
    <property type="match status" value="1"/>
</dbReference>
<dbReference type="Pfam" id="PF00270">
    <property type="entry name" value="DEAD"/>
    <property type="match status" value="1"/>
</dbReference>
<feature type="domain" description="DEAD-box RNA helicase Q" evidence="12">
    <location>
        <begin position="145"/>
        <end position="173"/>
    </location>
</feature>
<dbReference type="SMART" id="SM00487">
    <property type="entry name" value="DEXDc"/>
    <property type="match status" value="1"/>
</dbReference>
<proteinExistence type="inferred from homology"/>
<dbReference type="InterPro" id="IPR001650">
    <property type="entry name" value="Helicase_C-like"/>
</dbReference>
<dbReference type="InterPro" id="IPR011545">
    <property type="entry name" value="DEAD/DEAH_box_helicase_dom"/>
</dbReference>
<feature type="domain" description="Helicase ATP-binding" evidence="10">
    <location>
        <begin position="176"/>
        <end position="367"/>
    </location>
</feature>
<dbReference type="EC" id="3.6.4.13" evidence="1"/>
<gene>
    <name evidence="13" type="ORF">B0A50_05557</name>
</gene>
<dbReference type="EMBL" id="NAJL01000031">
    <property type="protein sequence ID" value="TKA26045.1"/>
    <property type="molecule type" value="Genomic_DNA"/>
</dbReference>
<evidence type="ECO:0000313" key="13">
    <source>
        <dbReference type="EMBL" id="TKA26045.1"/>
    </source>
</evidence>
<keyword evidence="4 8" id="KW-0347">Helicase</keyword>
<dbReference type="Gene3D" id="3.40.50.300">
    <property type="entry name" value="P-loop containing nucleotide triphosphate hydrolases"/>
    <property type="match status" value="2"/>
</dbReference>
<feature type="region of interest" description="Disordered" evidence="9">
    <location>
        <begin position="1"/>
        <end position="38"/>
    </location>
</feature>
<comment type="similarity">
    <text evidence="8">Belongs to the DEAD box helicase family.</text>
</comment>
<dbReference type="Proteomes" id="UP000308549">
    <property type="component" value="Unassembled WGS sequence"/>
</dbReference>
<sequence length="595" mass="65270">MSSWGADAPAEPADDAFGASDAFGAPDPNEAGEDGADAAAAENLSLKFATLTLSKEEFRNKAVAKGWTETTAYDYGAFQEGFQTGSHGASQKYEWNDEYGDVAPKIPDLERILFGGEFQVSKGKHMENLPVEVALDSEEKVAPISTFDDAGLHPVILENIKLAQYSLPTPIQRYTIPAVLQGKDVVAIAQTGSGKTAAYMIPTLSKLMGKAKKLRGPRPGASSPKVRAEPLVVIVVPTRELAMQIFDEARRMCYRSMLRPCVTYGGRPYADTMDDLAQGCEILIATPGRLTDLMDKPHVLTMSRVKYTIIDEADEMLNTDWSEALAEIMGGGDTNDDADHVYMMFSATFPKGARQMAREYMSQSYVRIRIGRAGQAHKNIRQNILYVDKDQKRECVYDLLFSMEDPGRTIIFCNFKSEVDLVDDFLYNRGIPSTSIHSDRNQCEREDAMRAFRQGKAPVLVATGVSARGWDVKDVKHIINYDLPSCMYGGITEYIHRIGRTARIGHQGLATSLYNERNEDIAQDLVNTLVECDCEIPEFLQHLVPENTQEIDFGDDSEDEIEGEDGFGGGDAGGAAAVADDSGFAADGAVPPADW</sequence>
<evidence type="ECO:0000259" key="11">
    <source>
        <dbReference type="PROSITE" id="PS51194"/>
    </source>
</evidence>
<organism evidence="13 14">
    <name type="scientific">Salinomyces thailandicus</name>
    <dbReference type="NCBI Taxonomy" id="706561"/>
    <lineage>
        <taxon>Eukaryota</taxon>
        <taxon>Fungi</taxon>
        <taxon>Dikarya</taxon>
        <taxon>Ascomycota</taxon>
        <taxon>Pezizomycotina</taxon>
        <taxon>Dothideomycetes</taxon>
        <taxon>Dothideomycetidae</taxon>
        <taxon>Mycosphaerellales</taxon>
        <taxon>Teratosphaeriaceae</taxon>
        <taxon>Salinomyces</taxon>
    </lineage>
</organism>
<feature type="short sequence motif" description="Q motif" evidence="7">
    <location>
        <begin position="145"/>
        <end position="173"/>
    </location>
</feature>
<dbReference type="GO" id="GO:0003676">
    <property type="term" value="F:nucleic acid binding"/>
    <property type="evidence" value="ECO:0007669"/>
    <property type="project" value="InterPro"/>
</dbReference>
<dbReference type="GO" id="GO:0016787">
    <property type="term" value="F:hydrolase activity"/>
    <property type="evidence" value="ECO:0007669"/>
    <property type="project" value="UniProtKB-KW"/>
</dbReference>
<dbReference type="SMART" id="SM00490">
    <property type="entry name" value="HELICc"/>
    <property type="match status" value="1"/>
</dbReference>
<protein>
    <recommendedName>
        <fullName evidence="1">RNA helicase</fullName>
        <ecNumber evidence="1">3.6.4.13</ecNumber>
    </recommendedName>
</protein>
<keyword evidence="14" id="KW-1185">Reference proteome</keyword>
<dbReference type="GO" id="GO:0005524">
    <property type="term" value="F:ATP binding"/>
    <property type="evidence" value="ECO:0007669"/>
    <property type="project" value="UniProtKB-KW"/>
</dbReference>
<dbReference type="PROSITE" id="PS51192">
    <property type="entry name" value="HELICASE_ATP_BIND_1"/>
    <property type="match status" value="1"/>
</dbReference>
<dbReference type="PROSITE" id="PS51194">
    <property type="entry name" value="HELICASE_CTER"/>
    <property type="match status" value="1"/>
</dbReference>
<evidence type="ECO:0000259" key="12">
    <source>
        <dbReference type="PROSITE" id="PS51195"/>
    </source>
</evidence>
<feature type="compositionally biased region" description="Acidic residues" evidence="9">
    <location>
        <begin position="552"/>
        <end position="565"/>
    </location>
</feature>
<evidence type="ECO:0000313" key="14">
    <source>
        <dbReference type="Proteomes" id="UP000308549"/>
    </source>
</evidence>
<evidence type="ECO:0000256" key="3">
    <source>
        <dbReference type="ARBA" id="ARBA00022801"/>
    </source>
</evidence>
<dbReference type="PROSITE" id="PS00039">
    <property type="entry name" value="DEAD_ATP_HELICASE"/>
    <property type="match status" value="1"/>
</dbReference>
<accession>A0A4U0TW10</accession>
<evidence type="ECO:0000256" key="1">
    <source>
        <dbReference type="ARBA" id="ARBA00012552"/>
    </source>
</evidence>
<evidence type="ECO:0000256" key="8">
    <source>
        <dbReference type="RuleBase" id="RU000492"/>
    </source>
</evidence>
<keyword evidence="5 8" id="KW-0067">ATP-binding</keyword>
<keyword evidence="2 8" id="KW-0547">Nucleotide-binding</keyword>